<sequence length="36" mass="4275">MWWGLVMNFLIFLPPPSKCRDLKKSVPRNITEKTPM</sequence>
<keyword evidence="1" id="KW-0732">Signal</keyword>
<accession>A6IW74</accession>
<dbReference type="Proteomes" id="UP000234681">
    <property type="component" value="Chromosome 16"/>
</dbReference>
<protein>
    <submittedName>
        <fullName evidence="2">RCG43174</fullName>
    </submittedName>
</protein>
<evidence type="ECO:0000313" key="2">
    <source>
        <dbReference type="EMBL" id="EDM08998.1"/>
    </source>
</evidence>
<gene>
    <name evidence="2" type="ORF">rCG_43174</name>
</gene>
<organism evidence="2 3">
    <name type="scientific">Rattus norvegicus</name>
    <name type="common">Rat</name>
    <dbReference type="NCBI Taxonomy" id="10116"/>
    <lineage>
        <taxon>Eukaryota</taxon>
        <taxon>Metazoa</taxon>
        <taxon>Chordata</taxon>
        <taxon>Craniata</taxon>
        <taxon>Vertebrata</taxon>
        <taxon>Euteleostomi</taxon>
        <taxon>Mammalia</taxon>
        <taxon>Eutheria</taxon>
        <taxon>Euarchontoglires</taxon>
        <taxon>Glires</taxon>
        <taxon>Rodentia</taxon>
        <taxon>Myomorpha</taxon>
        <taxon>Muroidea</taxon>
        <taxon>Muridae</taxon>
        <taxon>Murinae</taxon>
        <taxon>Rattus</taxon>
    </lineage>
</organism>
<dbReference type="AlphaFoldDB" id="A6IW74"/>
<feature type="signal peptide" evidence="1">
    <location>
        <begin position="1"/>
        <end position="19"/>
    </location>
</feature>
<name>A6IW74_RAT</name>
<dbReference type="EMBL" id="CH473970">
    <property type="protein sequence ID" value="EDM08998.1"/>
    <property type="molecule type" value="Genomic_DNA"/>
</dbReference>
<evidence type="ECO:0000313" key="3">
    <source>
        <dbReference type="Proteomes" id="UP000234681"/>
    </source>
</evidence>
<feature type="chain" id="PRO_5039940355" evidence="1">
    <location>
        <begin position="20"/>
        <end position="36"/>
    </location>
</feature>
<evidence type="ECO:0000256" key="1">
    <source>
        <dbReference type="SAM" id="SignalP"/>
    </source>
</evidence>
<reference evidence="2 3" key="1">
    <citation type="submission" date="2005-09" db="EMBL/GenBank/DDBJ databases">
        <authorList>
            <person name="Mural R.J."/>
            <person name="Li P.W."/>
            <person name="Adams M.D."/>
            <person name="Amanatides P.G."/>
            <person name="Baden-Tillson H."/>
            <person name="Barnstead M."/>
            <person name="Chin S.H."/>
            <person name="Dew I."/>
            <person name="Evans C.A."/>
            <person name="Ferriera S."/>
            <person name="Flanigan M."/>
            <person name="Fosler C."/>
            <person name="Glodek A."/>
            <person name="Gu Z."/>
            <person name="Holt R.A."/>
            <person name="Jennings D."/>
            <person name="Kraft C.L."/>
            <person name="Lu F."/>
            <person name="Nguyen T."/>
            <person name="Nusskern D.R."/>
            <person name="Pfannkoch C.M."/>
            <person name="Sitter C."/>
            <person name="Sutton G.G."/>
            <person name="Venter J.C."/>
            <person name="Wang Z."/>
            <person name="Woodage T."/>
            <person name="Zheng X.H."/>
            <person name="Zhong F."/>
        </authorList>
    </citation>
    <scope>NUCLEOTIDE SEQUENCE [LARGE SCALE GENOMIC DNA]</scope>
    <source>
        <strain>BN</strain>
        <strain evidence="3">Sprague-Dawley</strain>
    </source>
</reference>
<proteinExistence type="predicted"/>